<evidence type="ECO:0000313" key="3">
    <source>
        <dbReference type="Proteomes" id="UP000188354"/>
    </source>
</evidence>
<accession>A0A394DE97</accession>
<evidence type="ECO:0000256" key="1">
    <source>
        <dbReference type="SAM" id="Coils"/>
    </source>
</evidence>
<dbReference type="InterPro" id="IPR008974">
    <property type="entry name" value="TRAF-like"/>
</dbReference>
<proteinExistence type="predicted"/>
<dbReference type="EMBL" id="MLAU01027495">
    <property type="protein sequence ID" value="OIW21508.1"/>
    <property type="molecule type" value="Genomic_DNA"/>
</dbReference>
<reference evidence="2 3" key="1">
    <citation type="journal article" date="2017" name="Plant Biotechnol. J.">
        <title>A comprehensive draft genome sequence for lupin (Lupinus angustifolius), an emerging health food: insights into plant-microbe interactions and legume evolution.</title>
        <authorList>
            <person name="Hane J.K."/>
            <person name="Ming Y."/>
            <person name="Kamphuis L.G."/>
            <person name="Nelson M.N."/>
            <person name="Garg G."/>
            <person name="Atkins C.A."/>
            <person name="Bayer P.E."/>
            <person name="Bravo A."/>
            <person name="Bringans S."/>
            <person name="Cannon S."/>
            <person name="Edwards D."/>
            <person name="Foley R."/>
            <person name="Gao L.L."/>
            <person name="Harrison M.J."/>
            <person name="Huang W."/>
            <person name="Hurgobin B."/>
            <person name="Li S."/>
            <person name="Liu C.W."/>
            <person name="McGrath A."/>
            <person name="Morahan G."/>
            <person name="Murray J."/>
            <person name="Weller J."/>
            <person name="Jian J."/>
            <person name="Singh K.B."/>
        </authorList>
    </citation>
    <scope>NUCLEOTIDE SEQUENCE [LARGE SCALE GENOMIC DNA]</scope>
    <source>
        <strain evidence="3">cv. Tanjil</strain>
        <tissue evidence="2">Whole plant</tissue>
    </source>
</reference>
<keyword evidence="3" id="KW-1185">Reference proteome</keyword>
<dbReference type="InterPro" id="IPR002083">
    <property type="entry name" value="MATH/TRAF_dom"/>
</dbReference>
<dbReference type="Proteomes" id="UP000188354">
    <property type="component" value="Unassembled WGS sequence"/>
</dbReference>
<feature type="coiled-coil region" evidence="1">
    <location>
        <begin position="60"/>
        <end position="87"/>
    </location>
</feature>
<evidence type="ECO:0000313" key="2">
    <source>
        <dbReference type="EMBL" id="OIW21508.1"/>
    </source>
</evidence>
<comment type="caution">
    <text evidence="2">The sequence shown here is derived from an EMBL/GenBank/DDBJ whole genome shotgun (WGS) entry which is preliminary data.</text>
</comment>
<dbReference type="SUPFAM" id="SSF49599">
    <property type="entry name" value="TRAF domain-like"/>
    <property type="match status" value="1"/>
</dbReference>
<protein>
    <submittedName>
        <fullName evidence="2">Uncharacterized protein</fullName>
    </submittedName>
</protein>
<name>A0A394DE97_LUPAN</name>
<dbReference type="Gramene" id="OIW21508">
    <property type="protein sequence ID" value="OIW21508"/>
    <property type="gene ID" value="TanjilG_05178"/>
</dbReference>
<dbReference type="CDD" id="cd00121">
    <property type="entry name" value="MATH"/>
    <property type="match status" value="1"/>
</dbReference>
<gene>
    <name evidence="2" type="ORF">TanjilG_05178</name>
</gene>
<sequence length="122" mass="14153">MSLQSKEFQIQGCNWKDVKHFSLYLMVADSFRAYLWDRTTHFKLTLINQVDGNKSVVKAYLEKAEKVKNLKNSVVDLEIELRMLRTKLVVAEVVLDIARKGLEKVEKSFKERDINAELGYGT</sequence>
<dbReference type="Gene3D" id="2.60.210.10">
    <property type="entry name" value="Apoptosis, Tumor Necrosis Factor Receptor Associated Protein 2, Chain A"/>
    <property type="match status" value="1"/>
</dbReference>
<organism evidence="2 3">
    <name type="scientific">Lupinus angustifolius</name>
    <name type="common">Narrow-leaved blue lupine</name>
    <dbReference type="NCBI Taxonomy" id="3871"/>
    <lineage>
        <taxon>Eukaryota</taxon>
        <taxon>Viridiplantae</taxon>
        <taxon>Streptophyta</taxon>
        <taxon>Embryophyta</taxon>
        <taxon>Tracheophyta</taxon>
        <taxon>Spermatophyta</taxon>
        <taxon>Magnoliopsida</taxon>
        <taxon>eudicotyledons</taxon>
        <taxon>Gunneridae</taxon>
        <taxon>Pentapetalae</taxon>
        <taxon>rosids</taxon>
        <taxon>fabids</taxon>
        <taxon>Fabales</taxon>
        <taxon>Fabaceae</taxon>
        <taxon>Papilionoideae</taxon>
        <taxon>50 kb inversion clade</taxon>
        <taxon>genistoids sensu lato</taxon>
        <taxon>core genistoids</taxon>
        <taxon>Genisteae</taxon>
        <taxon>Lupinus</taxon>
    </lineage>
</organism>
<dbReference type="AlphaFoldDB" id="A0A394DE97"/>
<keyword evidence="1" id="KW-0175">Coiled coil</keyword>